<evidence type="ECO:0000313" key="10">
    <source>
        <dbReference type="EMBL" id="TCD12449.1"/>
    </source>
</evidence>
<keyword evidence="6 7" id="KW-0520">NAD</keyword>
<dbReference type="SUPFAM" id="SSF55469">
    <property type="entry name" value="FMN-dependent nitroreductase-like"/>
    <property type="match status" value="1"/>
</dbReference>
<dbReference type="InterPro" id="IPR052530">
    <property type="entry name" value="NAD(P)H_nitroreductase"/>
</dbReference>
<dbReference type="OrthoDB" id="9804207at2"/>
<keyword evidence="11" id="KW-1185">Reference proteome</keyword>
<feature type="binding site" evidence="8">
    <location>
        <position position="25"/>
    </location>
    <ligand>
        <name>FMN</name>
        <dbReference type="ChEBI" id="CHEBI:58210"/>
        <note>ligand shared between dimeric partners</note>
    </ligand>
</feature>
<dbReference type="Gene3D" id="3.40.109.10">
    <property type="entry name" value="NADH Oxidase"/>
    <property type="match status" value="1"/>
</dbReference>
<dbReference type="InterPro" id="IPR000415">
    <property type="entry name" value="Nitroreductase-like"/>
</dbReference>
<dbReference type="Proteomes" id="UP000291301">
    <property type="component" value="Unassembled WGS sequence"/>
</dbReference>
<evidence type="ECO:0000259" key="9">
    <source>
        <dbReference type="Pfam" id="PF00881"/>
    </source>
</evidence>
<feature type="domain" description="Nitroreductase" evidence="9">
    <location>
        <begin position="7"/>
        <end position="149"/>
    </location>
</feature>
<evidence type="ECO:0000256" key="5">
    <source>
        <dbReference type="ARBA" id="ARBA00023002"/>
    </source>
</evidence>
<dbReference type="EMBL" id="SJST01000007">
    <property type="protein sequence ID" value="TCD12449.1"/>
    <property type="molecule type" value="Genomic_DNA"/>
</dbReference>
<dbReference type="GO" id="GO:0016491">
    <property type="term" value="F:oxidoreductase activity"/>
    <property type="evidence" value="ECO:0007669"/>
    <property type="project" value="UniProtKB-UniRule"/>
</dbReference>
<proteinExistence type="inferred from homology"/>
<evidence type="ECO:0000256" key="7">
    <source>
        <dbReference type="PIRNR" id="PIRNR000232"/>
    </source>
</evidence>
<keyword evidence="4 7" id="KW-0521">NADP</keyword>
<dbReference type="PANTHER" id="PTHR43821:SF1">
    <property type="entry name" value="NAD(P)H NITROREDUCTASE YDJA-RELATED"/>
    <property type="match status" value="1"/>
</dbReference>
<comment type="cofactor">
    <cofactor evidence="8">
        <name>FMN</name>
        <dbReference type="ChEBI" id="CHEBI:58210"/>
    </cofactor>
    <text evidence="8">Binds 1 FMN per subunit.</text>
</comment>
<dbReference type="PANTHER" id="PTHR43821">
    <property type="entry name" value="NAD(P)H NITROREDUCTASE YDJA-RELATED"/>
    <property type="match status" value="1"/>
</dbReference>
<reference evidence="10 11" key="1">
    <citation type="journal article" date="2015" name="Antonie Van Leeuwenhoek">
        <title>Oricola cellulosilytica gen. nov., sp. nov., a cellulose-degrading bacterium of the family Phyllobacteriaceae isolated from surface seashore water, and emended descriptions of Mesorhizobium loti and Phyllobacterium myrsinacearum.</title>
        <authorList>
            <person name="Hameed A."/>
            <person name="Shahina M."/>
            <person name="Lai W.A."/>
            <person name="Lin S.Y."/>
            <person name="Young L.S."/>
            <person name="Liu Y.C."/>
            <person name="Hsu Y.H."/>
            <person name="Young C.C."/>
        </authorList>
    </citation>
    <scope>NUCLEOTIDE SEQUENCE [LARGE SCALE GENOMIC DNA]</scope>
    <source>
        <strain evidence="10 11">KCTC 52183</strain>
    </source>
</reference>
<dbReference type="InterPro" id="IPR029479">
    <property type="entry name" value="Nitroreductase"/>
</dbReference>
<dbReference type="PIRSF" id="PIRSF000232">
    <property type="entry name" value="YdjA"/>
    <property type="match status" value="1"/>
</dbReference>
<dbReference type="Pfam" id="PF00881">
    <property type="entry name" value="Nitroreductase"/>
    <property type="match status" value="1"/>
</dbReference>
<evidence type="ECO:0000256" key="2">
    <source>
        <dbReference type="ARBA" id="ARBA00022630"/>
    </source>
</evidence>
<keyword evidence="2 7" id="KW-0285">Flavoprotein</keyword>
<evidence type="ECO:0000256" key="4">
    <source>
        <dbReference type="ARBA" id="ARBA00022857"/>
    </source>
</evidence>
<sequence length="176" mass="19292">MITGPGPDPAQLRDILAMAARSPDHGRLVPWRFVVYRAENAGEIADKVEKLAEEVNGPLADDQRERERNRLRRAPVAVGVVSTAAPHEKIPEWEQFLSAGAVAMNLVHAVNASGFAANWVTGWFCDHPRGRAILGLAPHERMAGIVHIGSCDREIAERPRPDVDALISDYSGEYRG</sequence>
<evidence type="ECO:0000256" key="1">
    <source>
        <dbReference type="ARBA" id="ARBA00007118"/>
    </source>
</evidence>
<evidence type="ECO:0000256" key="6">
    <source>
        <dbReference type="ARBA" id="ARBA00023027"/>
    </source>
</evidence>
<feature type="binding site" description="in other chain" evidence="8">
    <location>
        <begin position="119"/>
        <end position="121"/>
    </location>
    <ligand>
        <name>FMN</name>
        <dbReference type="ChEBI" id="CHEBI:58210"/>
        <note>ligand shared between dimeric partners</note>
    </ligand>
</feature>
<organism evidence="10 11">
    <name type="scientific">Oricola cellulosilytica</name>
    <dbReference type="NCBI Taxonomy" id="1429082"/>
    <lineage>
        <taxon>Bacteria</taxon>
        <taxon>Pseudomonadati</taxon>
        <taxon>Pseudomonadota</taxon>
        <taxon>Alphaproteobacteria</taxon>
        <taxon>Hyphomicrobiales</taxon>
        <taxon>Ahrensiaceae</taxon>
        <taxon>Oricola</taxon>
    </lineage>
</organism>
<evidence type="ECO:0000256" key="3">
    <source>
        <dbReference type="ARBA" id="ARBA00022643"/>
    </source>
</evidence>
<gene>
    <name evidence="10" type="ORF">E0D97_15340</name>
</gene>
<accession>A0A4R0P732</accession>
<keyword evidence="5 7" id="KW-0560">Oxidoreductase</keyword>
<dbReference type="RefSeq" id="WP_131570676.1">
    <property type="nucleotide sequence ID" value="NZ_JAINFK010000005.1"/>
</dbReference>
<protein>
    <recommendedName>
        <fullName evidence="7">Putative NAD(P)H nitroreductase</fullName>
        <ecNumber evidence="7">1.-.-.-</ecNumber>
    </recommendedName>
</protein>
<dbReference type="CDD" id="cd02135">
    <property type="entry name" value="YdjA-like"/>
    <property type="match status" value="1"/>
</dbReference>
<evidence type="ECO:0000313" key="11">
    <source>
        <dbReference type="Proteomes" id="UP000291301"/>
    </source>
</evidence>
<feature type="binding site" evidence="8">
    <location>
        <position position="21"/>
    </location>
    <ligand>
        <name>FMN</name>
        <dbReference type="ChEBI" id="CHEBI:58210"/>
        <note>ligand shared between dimeric partners</note>
    </ligand>
</feature>
<name>A0A4R0P732_9HYPH</name>
<keyword evidence="3 7" id="KW-0288">FMN</keyword>
<dbReference type="InterPro" id="IPR026021">
    <property type="entry name" value="YdjA-like"/>
</dbReference>
<evidence type="ECO:0000256" key="8">
    <source>
        <dbReference type="PIRSR" id="PIRSR000232-1"/>
    </source>
</evidence>
<dbReference type="AlphaFoldDB" id="A0A4R0P732"/>
<comment type="similarity">
    <text evidence="1 7">Belongs to the nitroreductase family.</text>
</comment>
<comment type="caution">
    <text evidence="10">The sequence shown here is derived from an EMBL/GenBank/DDBJ whole genome shotgun (WGS) entry which is preliminary data.</text>
</comment>
<dbReference type="EC" id="1.-.-.-" evidence="7"/>